<feature type="transmembrane region" description="Helical" evidence="7">
    <location>
        <begin position="117"/>
        <end position="136"/>
    </location>
</feature>
<organism evidence="9 10">
    <name type="scientific">Candidatus Fervidibacter japonicus</name>
    <dbReference type="NCBI Taxonomy" id="2035412"/>
    <lineage>
        <taxon>Bacteria</taxon>
        <taxon>Candidatus Fervidibacterota</taxon>
        <taxon>Candidatus Fervidibacter</taxon>
    </lineage>
</organism>
<keyword evidence="4 7" id="KW-0812">Transmembrane</keyword>
<keyword evidence="5 7" id="KW-1133">Transmembrane helix</keyword>
<dbReference type="GO" id="GO:0005886">
    <property type="term" value="C:plasma membrane"/>
    <property type="evidence" value="ECO:0007669"/>
    <property type="project" value="UniProtKB-SubCell"/>
</dbReference>
<evidence type="ECO:0000256" key="4">
    <source>
        <dbReference type="ARBA" id="ARBA00022692"/>
    </source>
</evidence>
<dbReference type="AlphaFoldDB" id="A0A2H5X988"/>
<evidence type="ECO:0000313" key="9">
    <source>
        <dbReference type="EMBL" id="GBC97758.1"/>
    </source>
</evidence>
<dbReference type="InterPro" id="IPR049177">
    <property type="entry name" value="MgtC_SapB_SrpB_YhiD_N"/>
</dbReference>
<feature type="domain" description="MgtC/SapB/SrpB/YhiD N-terminal" evidence="8">
    <location>
        <begin position="16"/>
        <end position="138"/>
    </location>
</feature>
<name>A0A2H5X988_9BACT</name>
<evidence type="ECO:0000256" key="1">
    <source>
        <dbReference type="ARBA" id="ARBA00004651"/>
    </source>
</evidence>
<proteinExistence type="inferred from homology"/>
<keyword evidence="6 7" id="KW-0472">Membrane</keyword>
<protein>
    <recommendedName>
        <fullName evidence="8">MgtC/SapB/SrpB/YhiD N-terminal domain-containing protein</fullName>
    </recommendedName>
</protein>
<dbReference type="EMBL" id="BEHT01000002">
    <property type="protein sequence ID" value="GBC97758.1"/>
    <property type="molecule type" value="Genomic_DNA"/>
</dbReference>
<feature type="transmembrane region" description="Helical" evidence="7">
    <location>
        <begin position="41"/>
        <end position="63"/>
    </location>
</feature>
<comment type="caution">
    <text evidence="9">The sequence shown here is derived from an EMBL/GenBank/DDBJ whole genome shotgun (WGS) entry which is preliminary data.</text>
</comment>
<sequence>MEPTAQVTTVDALLRLLVTMVLSGCIGAEREAQERPAGLRTHVLVGVGSCLFTLVSVMMAEWHGDPGRIAAQIVTGIGFIGAGTIWLRGDVIRGLTTAASIWTTAAIGMVVGAGYYALGAMGTLTVLIALSGLRFVERFLTHRAGGQTHIVDCELPSSPEILWQLLTALGDLRARLLQVESLPSGDSDFHRLRLTVNLSGRVTPEQLLESLVRAGAVSARFYDATDETAPDTTRSRHR</sequence>
<evidence type="ECO:0000256" key="5">
    <source>
        <dbReference type="ARBA" id="ARBA00022989"/>
    </source>
</evidence>
<keyword evidence="3" id="KW-1003">Cell membrane</keyword>
<dbReference type="PANTHER" id="PTHR33778">
    <property type="entry name" value="PROTEIN MGTC"/>
    <property type="match status" value="1"/>
</dbReference>
<reference evidence="10" key="1">
    <citation type="submission" date="2017-09" db="EMBL/GenBank/DDBJ databases">
        <title>Metaegenomics of thermophilic ammonia-oxidizing enrichment culture.</title>
        <authorList>
            <person name="Kato S."/>
            <person name="Suzuki K."/>
        </authorList>
    </citation>
    <scope>NUCLEOTIDE SEQUENCE [LARGE SCALE GENOMIC DNA]</scope>
</reference>
<dbReference type="Proteomes" id="UP000236173">
    <property type="component" value="Unassembled WGS sequence"/>
</dbReference>
<dbReference type="InterPro" id="IPR003416">
    <property type="entry name" value="MgtC/SapB/SrpB/YhiD_fam"/>
</dbReference>
<accession>A0A2H5X988</accession>
<evidence type="ECO:0000256" key="7">
    <source>
        <dbReference type="SAM" id="Phobius"/>
    </source>
</evidence>
<gene>
    <name evidence="9" type="ORF">HRbin17_00249</name>
</gene>
<evidence type="ECO:0000256" key="2">
    <source>
        <dbReference type="ARBA" id="ARBA00009298"/>
    </source>
</evidence>
<comment type="similarity">
    <text evidence="2">Belongs to the MgtC/SapB family.</text>
</comment>
<dbReference type="Pfam" id="PF02308">
    <property type="entry name" value="MgtC"/>
    <property type="match status" value="1"/>
</dbReference>
<evidence type="ECO:0000259" key="8">
    <source>
        <dbReference type="Pfam" id="PF02308"/>
    </source>
</evidence>
<evidence type="ECO:0000256" key="6">
    <source>
        <dbReference type="ARBA" id="ARBA00023136"/>
    </source>
</evidence>
<evidence type="ECO:0000313" key="10">
    <source>
        <dbReference type="Proteomes" id="UP000236173"/>
    </source>
</evidence>
<dbReference type="PRINTS" id="PR01837">
    <property type="entry name" value="MGTCSAPBPROT"/>
</dbReference>
<comment type="subcellular location">
    <subcellularLocation>
        <location evidence="1">Cell membrane</location>
        <topology evidence="1">Multi-pass membrane protein</topology>
    </subcellularLocation>
</comment>
<evidence type="ECO:0000256" key="3">
    <source>
        <dbReference type="ARBA" id="ARBA00022475"/>
    </source>
</evidence>
<dbReference type="PANTHER" id="PTHR33778:SF1">
    <property type="entry name" value="MAGNESIUM TRANSPORTER YHID-RELATED"/>
    <property type="match status" value="1"/>
</dbReference>
<feature type="transmembrane region" description="Helical" evidence="7">
    <location>
        <begin position="69"/>
        <end position="87"/>
    </location>
</feature>